<dbReference type="EC" id="1.1.1.n12" evidence="4"/>
<dbReference type="GO" id="GO:0005759">
    <property type="term" value="C:mitochondrial matrix"/>
    <property type="evidence" value="ECO:0007669"/>
    <property type="project" value="UniProtKB-SubCell"/>
</dbReference>
<evidence type="ECO:0000256" key="7">
    <source>
        <dbReference type="ARBA" id="ARBA00022832"/>
    </source>
</evidence>
<evidence type="ECO:0000256" key="18">
    <source>
        <dbReference type="ARBA" id="ARBA00065174"/>
    </source>
</evidence>
<comment type="catalytic activity">
    <reaction evidence="17">
        <text>a (3R)-3-hydroxyacyl-CoA + NAD(+) = a 3-oxoacyl-CoA + NADH + H(+)</text>
        <dbReference type="Rhea" id="RHEA:32711"/>
        <dbReference type="ChEBI" id="CHEBI:15378"/>
        <dbReference type="ChEBI" id="CHEBI:57319"/>
        <dbReference type="ChEBI" id="CHEBI:57540"/>
        <dbReference type="ChEBI" id="CHEBI:57945"/>
        <dbReference type="ChEBI" id="CHEBI:90726"/>
        <dbReference type="EC" id="1.1.1.n12"/>
    </reaction>
    <physiologicalReaction direction="left-to-right" evidence="17">
        <dbReference type="Rhea" id="RHEA:32712"/>
    </physiologicalReaction>
</comment>
<evidence type="ECO:0000256" key="6">
    <source>
        <dbReference type="ARBA" id="ARBA00022553"/>
    </source>
</evidence>
<comment type="catalytic activity">
    <reaction evidence="16">
        <text>17beta-hydroxy-5alpha-androstan-3-one + NAD(+) = 5alpha-androstan-3,17-dione + NADH + H(+)</text>
        <dbReference type="Rhea" id="RHEA:41992"/>
        <dbReference type="ChEBI" id="CHEBI:15378"/>
        <dbReference type="ChEBI" id="CHEBI:15994"/>
        <dbReference type="ChEBI" id="CHEBI:16330"/>
        <dbReference type="ChEBI" id="CHEBI:57540"/>
        <dbReference type="ChEBI" id="CHEBI:57945"/>
    </reaction>
    <physiologicalReaction direction="left-to-right" evidence="16">
        <dbReference type="Rhea" id="RHEA:41993"/>
    </physiologicalReaction>
</comment>
<organism evidence="26">
    <name type="scientific">Caligus rogercresseyi</name>
    <name type="common">Sea louse</name>
    <dbReference type="NCBI Taxonomy" id="217165"/>
    <lineage>
        <taxon>Eukaryota</taxon>
        <taxon>Metazoa</taxon>
        <taxon>Ecdysozoa</taxon>
        <taxon>Arthropoda</taxon>
        <taxon>Crustacea</taxon>
        <taxon>Multicrustacea</taxon>
        <taxon>Hexanauplia</taxon>
        <taxon>Copepoda</taxon>
        <taxon>Siphonostomatoida</taxon>
        <taxon>Caligidae</taxon>
        <taxon>Caligus</taxon>
    </lineage>
</organism>
<dbReference type="EMBL" id="BT077190">
    <property type="protein sequence ID" value="ACO11614.1"/>
    <property type="molecule type" value="mRNA"/>
</dbReference>
<evidence type="ECO:0000256" key="3">
    <source>
        <dbReference type="ARBA" id="ARBA00006484"/>
    </source>
</evidence>
<evidence type="ECO:0000256" key="15">
    <source>
        <dbReference type="ARBA" id="ARBA00050232"/>
    </source>
</evidence>
<keyword evidence="8" id="KW-0560">Oxidoreductase</keyword>
<sequence length="251" mass="26967">MSLASRLALVTGAGGGIGKAICRVLSNEGCSVIGTRFHDEKKEDILSACSNLKDFKDQRHGSFQVNVAKAEDVKSLYAQVLEEFGRPPDIIVNNAGIVTDGYLLKMKDEDWDRVIDVNLKGTYLITKHGSQALKRANIGGSIVNISSVIGRIGNIGQTNYAASKGGVIAFTKSAAKEFARFDIRVNCVCPGFINTPMTENVPENLKQMALLAIPMRRQGEPEDIAEVVGFLASSKAKYMTGAIVDVNGGMI</sequence>
<dbReference type="PRINTS" id="PR00080">
    <property type="entry name" value="SDRFAMILY"/>
</dbReference>
<keyword evidence="5" id="KW-0444">Lipid biosynthesis</keyword>
<proteinExistence type="evidence at transcript level"/>
<dbReference type="GO" id="GO:0047035">
    <property type="term" value="F:testosterone dehydrogenase (NAD+) activity"/>
    <property type="evidence" value="ECO:0007669"/>
    <property type="project" value="UniProtKB-EC"/>
</dbReference>
<dbReference type="PROSITE" id="PS00061">
    <property type="entry name" value="ADH_SHORT"/>
    <property type="match status" value="1"/>
</dbReference>
<comment type="catalytic activity">
    <reaction evidence="15">
        <text>testosterone + NAD(+) = androst-4-ene-3,17-dione + NADH + H(+)</text>
        <dbReference type="Rhea" id="RHEA:14929"/>
        <dbReference type="ChEBI" id="CHEBI:15378"/>
        <dbReference type="ChEBI" id="CHEBI:16422"/>
        <dbReference type="ChEBI" id="CHEBI:17347"/>
        <dbReference type="ChEBI" id="CHEBI:57540"/>
        <dbReference type="ChEBI" id="CHEBI:57945"/>
        <dbReference type="EC" id="1.1.1.239"/>
    </reaction>
    <physiologicalReaction direction="left-to-right" evidence="15">
        <dbReference type="Rhea" id="RHEA:14930"/>
    </physiologicalReaction>
</comment>
<dbReference type="AlphaFoldDB" id="C1BRG1"/>
<evidence type="ECO:0000256" key="12">
    <source>
        <dbReference type="ARBA" id="ARBA00023160"/>
    </source>
</evidence>
<keyword evidence="7" id="KW-0276">Fatty acid metabolism</keyword>
<dbReference type="Pfam" id="PF13561">
    <property type="entry name" value="adh_short_C2"/>
    <property type="match status" value="1"/>
</dbReference>
<dbReference type="Gene3D" id="3.40.50.720">
    <property type="entry name" value="NAD(P)-binding Rossmann-like Domain"/>
    <property type="match status" value="1"/>
</dbReference>
<dbReference type="PRINTS" id="PR00081">
    <property type="entry name" value="GDHRDH"/>
</dbReference>
<comment type="pathway">
    <text evidence="2">Lipid metabolism; fatty acid biosynthesis.</text>
</comment>
<dbReference type="PANTHER" id="PTHR42760:SF83">
    <property type="entry name" value="(3R)-3-HYDROXYACYL-COA DEHYDROGENASE"/>
    <property type="match status" value="1"/>
</dbReference>
<comment type="catalytic activity">
    <reaction evidence="14">
        <text>17beta-estradiol + NAD(+) = estrone + NADH + H(+)</text>
        <dbReference type="Rhea" id="RHEA:24612"/>
        <dbReference type="ChEBI" id="CHEBI:15378"/>
        <dbReference type="ChEBI" id="CHEBI:16469"/>
        <dbReference type="ChEBI" id="CHEBI:17263"/>
        <dbReference type="ChEBI" id="CHEBI:57540"/>
        <dbReference type="ChEBI" id="CHEBI:57945"/>
        <dbReference type="EC" id="1.1.1.62"/>
    </reaction>
    <physiologicalReaction direction="left-to-right" evidence="14">
        <dbReference type="Rhea" id="RHEA:24613"/>
    </physiologicalReaction>
    <physiologicalReaction direction="right-to-left" evidence="14">
        <dbReference type="Rhea" id="RHEA:24614"/>
    </physiologicalReaction>
</comment>
<comment type="subunit">
    <text evidence="18">Heterotetramer with CBR4; contains two molecules of HSD17B8 and CBR4.</text>
</comment>
<evidence type="ECO:0000256" key="20">
    <source>
        <dbReference type="ARBA" id="ARBA00070911"/>
    </source>
</evidence>
<evidence type="ECO:0000256" key="19">
    <source>
        <dbReference type="ARBA" id="ARBA00066822"/>
    </source>
</evidence>
<gene>
    <name evidence="26" type="primary">DHB8</name>
</gene>
<reference evidence="26" key="1">
    <citation type="submission" date="2009-03" db="EMBL/GenBank/DDBJ databases">
        <title>Caligus rogercresseyi ESTs and full-length cDNAs.</title>
        <authorList>
            <person name="Yasuike M."/>
            <person name="von Schalburg K."/>
            <person name="Cooper G."/>
            <person name="Leong J."/>
            <person name="Jones S.R.M."/>
            <person name="Koop B.F."/>
        </authorList>
    </citation>
    <scope>NUCLEOTIDE SEQUENCE</scope>
    <source>
        <tissue evidence="26">Whole tissue</tissue>
    </source>
</reference>
<dbReference type="InterPro" id="IPR002347">
    <property type="entry name" value="SDR_fam"/>
</dbReference>
<evidence type="ECO:0000256" key="25">
    <source>
        <dbReference type="ARBA" id="ARBA00083258"/>
    </source>
</evidence>
<evidence type="ECO:0000256" key="17">
    <source>
        <dbReference type="ARBA" id="ARBA00052680"/>
    </source>
</evidence>
<evidence type="ECO:0000256" key="24">
    <source>
        <dbReference type="ARBA" id="ARBA00083097"/>
    </source>
</evidence>
<evidence type="ECO:0000256" key="11">
    <source>
        <dbReference type="ARBA" id="ARBA00023128"/>
    </source>
</evidence>
<evidence type="ECO:0000256" key="23">
    <source>
        <dbReference type="ARBA" id="ARBA00081936"/>
    </source>
</evidence>
<evidence type="ECO:0000256" key="22">
    <source>
        <dbReference type="ARBA" id="ARBA00081419"/>
    </source>
</evidence>
<comment type="subcellular location">
    <subcellularLocation>
        <location evidence="1">Mitochondrion matrix</location>
    </subcellularLocation>
</comment>
<dbReference type="InterPro" id="IPR020904">
    <property type="entry name" value="Sc_DH/Rdtase_CS"/>
</dbReference>
<evidence type="ECO:0000256" key="4">
    <source>
        <dbReference type="ARBA" id="ARBA00012456"/>
    </source>
</evidence>
<evidence type="ECO:0000256" key="16">
    <source>
        <dbReference type="ARBA" id="ARBA00050435"/>
    </source>
</evidence>
<evidence type="ECO:0000313" key="26">
    <source>
        <dbReference type="EMBL" id="ACO11614.1"/>
    </source>
</evidence>
<keyword evidence="6" id="KW-0597">Phosphoprotein</keyword>
<evidence type="ECO:0000256" key="2">
    <source>
        <dbReference type="ARBA" id="ARBA00005194"/>
    </source>
</evidence>
<evidence type="ECO:0000256" key="14">
    <source>
        <dbReference type="ARBA" id="ARBA00049069"/>
    </source>
</evidence>
<keyword evidence="10" id="KW-0443">Lipid metabolism</keyword>
<comment type="pathway">
    <text evidence="13">Steroid biosynthesis; estrogen biosynthesis.</text>
</comment>
<dbReference type="GO" id="GO:0004303">
    <property type="term" value="F:estradiol 17-beta-dehydrogenase [NAD(P)+] activity"/>
    <property type="evidence" value="ECO:0007669"/>
    <property type="project" value="UniProtKB-EC"/>
</dbReference>
<dbReference type="GO" id="GO:0048038">
    <property type="term" value="F:quinone binding"/>
    <property type="evidence" value="ECO:0007669"/>
    <property type="project" value="TreeGrafter"/>
</dbReference>
<accession>C1BRG1</accession>
<protein>
    <recommendedName>
        <fullName evidence="20">(3R)-3-hydroxyacyl-CoA dehydrogenase</fullName>
        <ecNumber evidence="19">1.1.1.239</ecNumber>
        <ecNumber evidence="4">1.1.1.n12</ecNumber>
    </recommendedName>
    <alternativeName>
        <fullName evidence="22">17-beta-hydroxysteroid dehydrogenase 8</fullName>
    </alternativeName>
    <alternativeName>
        <fullName evidence="21">3-ketoacyl-[acyl-carrier-protein] reductase alpha subunit</fullName>
    </alternativeName>
    <alternativeName>
        <fullName evidence="24">3-oxoacyl-[acyl-carrier-protein] reductase</fullName>
    </alternativeName>
    <alternativeName>
        <fullName evidence="25">Estradiol 17-beta-dehydrogenase 8</fullName>
    </alternativeName>
    <alternativeName>
        <fullName evidence="23">Testosterone 17-beta-dehydrogenase 8</fullName>
    </alternativeName>
</protein>
<evidence type="ECO:0000256" key="9">
    <source>
        <dbReference type="ARBA" id="ARBA00023027"/>
    </source>
</evidence>
<keyword evidence="12" id="KW-0275">Fatty acid biosynthesis</keyword>
<evidence type="ECO:0000256" key="10">
    <source>
        <dbReference type="ARBA" id="ARBA00023098"/>
    </source>
</evidence>
<dbReference type="FunFam" id="3.40.50.720:FF:000231">
    <property type="entry name" value="Estradiol 17-beta-dehydrogenase 8"/>
    <property type="match status" value="1"/>
</dbReference>
<dbReference type="SUPFAM" id="SSF51735">
    <property type="entry name" value="NAD(P)-binding Rossmann-fold domains"/>
    <property type="match status" value="1"/>
</dbReference>
<name>C1BRG1_CALRO</name>
<evidence type="ECO:0000256" key="13">
    <source>
        <dbReference type="ARBA" id="ARBA00037929"/>
    </source>
</evidence>
<dbReference type="NCBIfam" id="NF009466">
    <property type="entry name" value="PRK12826.1-2"/>
    <property type="match status" value="1"/>
</dbReference>
<evidence type="ECO:0000256" key="21">
    <source>
        <dbReference type="ARBA" id="ARBA00077835"/>
    </source>
</evidence>
<dbReference type="PANTHER" id="PTHR42760">
    <property type="entry name" value="SHORT-CHAIN DEHYDROGENASES/REDUCTASES FAMILY MEMBER"/>
    <property type="match status" value="1"/>
</dbReference>
<evidence type="ECO:0000256" key="5">
    <source>
        <dbReference type="ARBA" id="ARBA00022516"/>
    </source>
</evidence>
<evidence type="ECO:0000256" key="1">
    <source>
        <dbReference type="ARBA" id="ARBA00004305"/>
    </source>
</evidence>
<dbReference type="EC" id="1.1.1.239" evidence="19"/>
<keyword evidence="11" id="KW-0496">Mitochondrion</keyword>
<comment type="similarity">
    <text evidence="3">Belongs to the short-chain dehydrogenases/reductases (SDR) family.</text>
</comment>
<dbReference type="GO" id="GO:0008210">
    <property type="term" value="P:estrogen metabolic process"/>
    <property type="evidence" value="ECO:0007669"/>
    <property type="project" value="UniProtKB-ARBA"/>
</dbReference>
<keyword evidence="9" id="KW-0520">NAD</keyword>
<dbReference type="InterPro" id="IPR036291">
    <property type="entry name" value="NAD(P)-bd_dom_sf"/>
</dbReference>
<evidence type="ECO:0000256" key="8">
    <source>
        <dbReference type="ARBA" id="ARBA00023002"/>
    </source>
</evidence>
<dbReference type="GO" id="GO:0006633">
    <property type="term" value="P:fatty acid biosynthetic process"/>
    <property type="evidence" value="ECO:0007669"/>
    <property type="project" value="UniProtKB-KW"/>
</dbReference>